<feature type="region of interest" description="Disordered" evidence="2">
    <location>
        <begin position="192"/>
        <end position="228"/>
    </location>
</feature>
<feature type="coiled-coil region" evidence="1">
    <location>
        <begin position="150"/>
        <end position="188"/>
    </location>
</feature>
<feature type="domain" description="ARB-07466-like C-terminal" evidence="3">
    <location>
        <begin position="232"/>
        <end position="340"/>
    </location>
</feature>
<evidence type="ECO:0000313" key="4">
    <source>
        <dbReference type="EMBL" id="SCG14020.1"/>
    </source>
</evidence>
<dbReference type="EMBL" id="LT607733">
    <property type="protein sequence ID" value="SCG14020.1"/>
    <property type="molecule type" value="Genomic_DNA"/>
</dbReference>
<evidence type="ECO:0000256" key="1">
    <source>
        <dbReference type="SAM" id="Coils"/>
    </source>
</evidence>
<evidence type="ECO:0000313" key="5">
    <source>
        <dbReference type="Proteomes" id="UP000198251"/>
    </source>
</evidence>
<dbReference type="Proteomes" id="UP000198251">
    <property type="component" value="Chromosome I"/>
</dbReference>
<keyword evidence="1" id="KW-0175">Coiled coil</keyword>
<evidence type="ECO:0000256" key="2">
    <source>
        <dbReference type="SAM" id="MobiDB-lite"/>
    </source>
</evidence>
<dbReference type="Gene3D" id="6.10.250.3150">
    <property type="match status" value="1"/>
</dbReference>
<name>A0A1C5G2Y4_MICEH</name>
<dbReference type="InterPro" id="IPR058593">
    <property type="entry name" value="ARB_07466-like_C"/>
</dbReference>
<organism evidence="4 5">
    <name type="scientific">Micromonospora echinofusca</name>
    <dbReference type="NCBI Taxonomy" id="47858"/>
    <lineage>
        <taxon>Bacteria</taxon>
        <taxon>Bacillati</taxon>
        <taxon>Actinomycetota</taxon>
        <taxon>Actinomycetes</taxon>
        <taxon>Micromonosporales</taxon>
        <taxon>Micromonosporaceae</taxon>
        <taxon>Micromonospora</taxon>
    </lineage>
</organism>
<feature type="compositionally biased region" description="Polar residues" evidence="2">
    <location>
        <begin position="215"/>
        <end position="228"/>
    </location>
</feature>
<accession>A0A1C5G2Y4</accession>
<keyword evidence="5" id="KW-1185">Reference proteome</keyword>
<evidence type="ECO:0000259" key="3">
    <source>
        <dbReference type="Pfam" id="PF26571"/>
    </source>
</evidence>
<reference evidence="4 5" key="1">
    <citation type="submission" date="2016-06" db="EMBL/GenBank/DDBJ databases">
        <authorList>
            <person name="Kjaerup R.B."/>
            <person name="Dalgaard T.S."/>
            <person name="Juul-Madsen H.R."/>
        </authorList>
    </citation>
    <scope>NUCLEOTIDE SEQUENCE [LARGE SCALE GENOMIC DNA]</scope>
    <source>
        <strain evidence="4 5">DSM 43913</strain>
    </source>
</reference>
<protein>
    <recommendedName>
        <fullName evidence="3">ARB-07466-like C-terminal domain-containing protein</fullName>
    </recommendedName>
</protein>
<dbReference type="AlphaFoldDB" id="A0A1C5G2Y4"/>
<proteinExistence type="predicted"/>
<gene>
    <name evidence="4" type="ORF">GA0070610_0213</name>
</gene>
<dbReference type="Pfam" id="PF26571">
    <property type="entry name" value="VldE"/>
    <property type="match status" value="1"/>
</dbReference>
<sequence length="348" mass="37184">MRRTMPAGPDGRRPLTAVRRARRPLAALLVAVALLLGVGAVPAYAEPNEGGTKKLRDALEATAKAHIEAKGRLDNSKARQKRLVGQLGALEVRLVELTAQVGEVAAQSYRLGRLTPTSMLLNSTSPETFLERAASLDLMAQRDGRRLRSLTEAREQARQAKIAIDTEVREQQKQLAVMAKKKKEAEAALAAVSSGGSGGFSGGNSASAKPAPRNSDGSWPSESCSVNDPTTSGCITPRTLNALKQTQAAGYKRHVSCYRSGGSGEHPKGRACDFSAATNGFEDRTATGGDKAYGDSLAAWHVRNASRLGVLYVIWYRQIWHPGTGWRAYGGSGSPAADHTNHVHLSMY</sequence>